<dbReference type="RefSeq" id="XP_034011218.1">
    <property type="nucleotide sequence ID" value="XM_034156822.1"/>
</dbReference>
<evidence type="ECO:0000256" key="6">
    <source>
        <dbReference type="ARBA" id="ARBA00022946"/>
    </source>
</evidence>
<evidence type="ECO:0000256" key="3">
    <source>
        <dbReference type="ARBA" id="ARBA00022478"/>
    </source>
</evidence>
<feature type="region of interest" description="Disordered" evidence="11">
    <location>
        <begin position="513"/>
        <end position="536"/>
    </location>
</feature>
<evidence type="ECO:0000313" key="13">
    <source>
        <dbReference type="EMBL" id="KAA8900051.1"/>
    </source>
</evidence>
<dbReference type="Gene3D" id="1.10.287.280">
    <property type="match status" value="1"/>
</dbReference>
<gene>
    <name evidence="13" type="ORF">DIURU_003999</name>
</gene>
<dbReference type="InterPro" id="IPR024075">
    <property type="entry name" value="DNA-dir_RNA_pol_helix_hairp_sf"/>
</dbReference>
<dbReference type="GO" id="GO:0003899">
    <property type="term" value="F:DNA-directed RNA polymerase activity"/>
    <property type="evidence" value="ECO:0007669"/>
    <property type="project" value="UniProtKB-EC"/>
</dbReference>
<keyword evidence="4 10" id="KW-0808">Transferase</keyword>
<keyword evidence="14" id="KW-1185">Reference proteome</keyword>
<feature type="compositionally biased region" description="Low complexity" evidence="11">
    <location>
        <begin position="252"/>
        <end position="264"/>
    </location>
</feature>
<organism evidence="13 14">
    <name type="scientific">Diutina rugosa</name>
    <name type="common">Yeast</name>
    <name type="synonym">Candida rugosa</name>
    <dbReference type="NCBI Taxonomy" id="5481"/>
    <lineage>
        <taxon>Eukaryota</taxon>
        <taxon>Fungi</taxon>
        <taxon>Dikarya</taxon>
        <taxon>Ascomycota</taxon>
        <taxon>Saccharomycotina</taxon>
        <taxon>Pichiomycetes</taxon>
        <taxon>Debaryomycetaceae</taxon>
        <taxon>Diutina</taxon>
    </lineage>
</organism>
<dbReference type="FunFam" id="1.10.1320.10:FF:000005">
    <property type="entry name" value="DNA-directed RNA polymerase"/>
    <property type="match status" value="1"/>
</dbReference>
<evidence type="ECO:0000259" key="12">
    <source>
        <dbReference type="SMART" id="SM01311"/>
    </source>
</evidence>
<evidence type="ECO:0000256" key="11">
    <source>
        <dbReference type="SAM" id="MobiDB-lite"/>
    </source>
</evidence>
<dbReference type="InterPro" id="IPR029262">
    <property type="entry name" value="RPOL_N"/>
</dbReference>
<proteinExistence type="inferred from homology"/>
<dbReference type="PANTHER" id="PTHR10102:SF0">
    <property type="entry name" value="DNA-DIRECTED RNA POLYMERASE, MITOCHONDRIAL"/>
    <property type="match status" value="1"/>
</dbReference>
<comment type="similarity">
    <text evidence="2 10">Belongs to the phage and mitochondrial RNA polymerase family.</text>
</comment>
<reference evidence="13 14" key="1">
    <citation type="submission" date="2019-07" db="EMBL/GenBank/DDBJ databases">
        <title>Genome assembly of two rare yeast pathogens: Diutina rugosa and Trichomonascus ciferrii.</title>
        <authorList>
            <person name="Mixao V."/>
            <person name="Saus E."/>
            <person name="Hansen A."/>
            <person name="Lass-Flor C."/>
            <person name="Gabaldon T."/>
        </authorList>
    </citation>
    <scope>NUCLEOTIDE SEQUENCE [LARGE SCALE GENOMIC DNA]</scope>
    <source>
        <strain evidence="13 14">CBS 613</strain>
    </source>
</reference>
<dbReference type="Gene3D" id="1.10.1320.10">
    <property type="entry name" value="DNA-directed RNA polymerase, N-terminal domain"/>
    <property type="match status" value="1"/>
</dbReference>
<dbReference type="Pfam" id="PF00940">
    <property type="entry name" value="RNA_pol"/>
    <property type="match status" value="1"/>
</dbReference>
<dbReference type="GO" id="GO:0001018">
    <property type="term" value="F:mitochondrial promoter sequence-specific DNA binding"/>
    <property type="evidence" value="ECO:0007669"/>
    <property type="project" value="TreeGrafter"/>
</dbReference>
<dbReference type="GO" id="GO:0034245">
    <property type="term" value="C:mitochondrial DNA-directed RNA polymerase complex"/>
    <property type="evidence" value="ECO:0007669"/>
    <property type="project" value="TreeGrafter"/>
</dbReference>
<dbReference type="InterPro" id="IPR037159">
    <property type="entry name" value="RNA_POL_N_sf"/>
</dbReference>
<keyword evidence="7" id="KW-0496">Mitochondrion</keyword>
<dbReference type="GO" id="GO:0006390">
    <property type="term" value="P:mitochondrial transcription"/>
    <property type="evidence" value="ECO:0007669"/>
    <property type="project" value="UniProtKB-ARBA"/>
</dbReference>
<dbReference type="VEuPathDB" id="FungiDB:DIURU_003999"/>
<feature type="compositionally biased region" description="Polar residues" evidence="11">
    <location>
        <begin position="522"/>
        <end position="536"/>
    </location>
</feature>
<dbReference type="InterPro" id="IPR046950">
    <property type="entry name" value="DNA-dir_Rpol_C_phage-type"/>
</dbReference>
<dbReference type="PROSITE" id="PS00489">
    <property type="entry name" value="RNA_POL_PHAGE_2"/>
    <property type="match status" value="1"/>
</dbReference>
<dbReference type="SMART" id="SM01311">
    <property type="entry name" value="RPOL_N"/>
    <property type="match status" value="1"/>
</dbReference>
<dbReference type="GeneID" id="54782650"/>
<comment type="catalytic activity">
    <reaction evidence="9 10">
        <text>RNA(n) + a ribonucleoside 5'-triphosphate = RNA(n+1) + diphosphate</text>
        <dbReference type="Rhea" id="RHEA:21248"/>
        <dbReference type="Rhea" id="RHEA-COMP:14527"/>
        <dbReference type="Rhea" id="RHEA-COMP:17342"/>
        <dbReference type="ChEBI" id="CHEBI:33019"/>
        <dbReference type="ChEBI" id="CHEBI:61557"/>
        <dbReference type="ChEBI" id="CHEBI:140395"/>
        <dbReference type="EC" id="2.7.7.6"/>
    </reaction>
</comment>
<keyword evidence="5 10" id="KW-0548">Nucleotidyltransferase</keyword>
<dbReference type="PROSITE" id="PS00900">
    <property type="entry name" value="RNA_POL_PHAGE_1"/>
    <property type="match status" value="1"/>
</dbReference>
<comment type="caution">
    <text evidence="13">The sequence shown here is derived from an EMBL/GenBank/DDBJ whole genome shotgun (WGS) entry which is preliminary data.</text>
</comment>
<dbReference type="SUPFAM" id="SSF56672">
    <property type="entry name" value="DNA/RNA polymerases"/>
    <property type="match status" value="1"/>
</dbReference>
<keyword evidence="6" id="KW-0809">Transit peptide</keyword>
<evidence type="ECO:0000256" key="5">
    <source>
        <dbReference type="ARBA" id="ARBA00022695"/>
    </source>
</evidence>
<dbReference type="Pfam" id="PF14700">
    <property type="entry name" value="RPOL_N"/>
    <property type="match status" value="1"/>
</dbReference>
<accession>A0A642UJB4</accession>
<dbReference type="Gene3D" id="1.10.150.20">
    <property type="entry name" value="5' to 3' exonuclease, C-terminal subdomain"/>
    <property type="match status" value="1"/>
</dbReference>
<dbReference type="PANTHER" id="PTHR10102">
    <property type="entry name" value="DNA-DIRECTED RNA POLYMERASE, MITOCHONDRIAL"/>
    <property type="match status" value="1"/>
</dbReference>
<sequence>MLSHTTQRAVRTLRTPLRVLATSTAPPSVGGSSAPPVSPFLEDLARRRAPRAPARALDLTETSFRGIDAAAIPQLSAHDREQSWSSSYDPVVRLPYARDVSHLASLLDALIQSKNFARAESILHSLHSLDTPQGFVHHVNSYLAGWSDDEAVTVKMVEQWLASALAKYPGLELSDRTHAIVLAKYVRDKVDFDPFLARFPPHQLKSIFSNIDILGIDDLTVVFASDRITDKHVPEDLRGLIGSATTPATAQSAGGESSSEASSEVPEYFRSDAAKAPSVRKDLDELRDVGSFGIKVIRHTLLGLKQDDAELESLLNAIETGVDGSVLTQGNSVDFFQIYRQLKTPEQRQKFNDALNAYNQHRQQQLELRGLDGAREKWKHAFEDMQRRGTINMSKDINSELFKWYQAMLPSVVHEAQLCRDLMEGKVDMASLSEEEQQQMAHREHYAPYFVLVAPEKLCVITILELIRLNSTGGVADGMRAARALLSVGRSVELEYRSQNYLKAERKHSKKVRSSKQWRKLLSNSTQAQDPQSSSEWSENVLGKLGSVLTSYLISVAKVNVKAKDPATGKVIKASQPVFHHTYQHCGGQRVGVIKIHREVMKRLAGDELSACIQPQLLPMLVPPKPWTSYSGGGFLFTNSQVVRNKDSPETLAYLKAASDQGKLTQVYHGLNVLGDTAWTINKRLFEVVTHYWNTGESFSSIPQVVVEPKLPPKPPVDAEPQTKFEYARDVRDILNEAAGLRSQRCDTNYKLEIARAFIGEKMHFPHNLDFRGRAYPLSPHLNHLGNDLVRSLFLFWDGKQLGEQGLRWLKIHLANVYGFDKAPLDERAQFGDKHLEDIRASARDPLAPDAWWRKAEKPWQALSVCFELAEAYELDDPTTYVSHLPVHQDGTCNGLQHYAALGGDVEGAKQVNLLPADRPQDVYKFVANLVQKRVDADAAAGVDEAVKVQNYVTRKVVKQTVMTNVYGVTFVGAVAQIQKQLMALDFPREEANRLSKYLTQQVFASIRELFEGAHLIQDWLGEVARRITKSIRVDYEDTASEDPAKPNHLSSVIWTTPLGLPCVQPYRVAKNKTIKTNLQDITLADPFGAGQVDSRKQQTAFPPNFVHSLDATHMLLTAKACGDHGLSFAAVHDSYWTHACAVDTMNREIRSQFINLHSADLVAQLREEFCKRYKGFLQVVNLPSDHAVVKQVKQIRKQWAAKAGRPVTVADEVYMERKRQSLLESEDPEVRQVGRSMVTTVSVTEGLHLEDAAVKTVGTKILVPLVFPEIPAKGDFDLNQVAQSSYFFS</sequence>
<dbReference type="FunFam" id="1.10.287.280:FF:000001">
    <property type="entry name" value="DNA-directed RNA polymerase"/>
    <property type="match status" value="1"/>
</dbReference>
<dbReference type="Proteomes" id="UP000449547">
    <property type="component" value="Unassembled WGS sequence"/>
</dbReference>
<dbReference type="FunFam" id="1.10.150.20:FF:000041">
    <property type="entry name" value="DNA-directed RNA polymerase"/>
    <property type="match status" value="1"/>
</dbReference>
<protein>
    <recommendedName>
        <fullName evidence="10">DNA-directed RNA polymerase</fullName>
        <ecNumber evidence="10">2.7.7.6</ecNumber>
    </recommendedName>
</protein>
<dbReference type="OMA" id="KWFEVDM"/>
<dbReference type="InterPro" id="IPR043502">
    <property type="entry name" value="DNA/RNA_pol_sf"/>
</dbReference>
<evidence type="ECO:0000256" key="8">
    <source>
        <dbReference type="ARBA" id="ARBA00023163"/>
    </source>
</evidence>
<evidence type="ECO:0000256" key="4">
    <source>
        <dbReference type="ARBA" id="ARBA00022679"/>
    </source>
</evidence>
<name>A0A642UJB4_DIURU</name>
<evidence type="ECO:0000256" key="10">
    <source>
        <dbReference type="RuleBase" id="RU003805"/>
    </source>
</evidence>
<evidence type="ECO:0000256" key="7">
    <source>
        <dbReference type="ARBA" id="ARBA00023128"/>
    </source>
</evidence>
<comment type="function">
    <text evidence="10">DNA-dependent RNA polymerase catalyzes the transcription of DNA into RNA using the four ribonucleoside triphosphates as substrates.</text>
</comment>
<keyword evidence="8 10" id="KW-0804">Transcription</keyword>
<dbReference type="EMBL" id="SWFT01000117">
    <property type="protein sequence ID" value="KAA8900051.1"/>
    <property type="molecule type" value="Genomic_DNA"/>
</dbReference>
<feature type="region of interest" description="Disordered" evidence="11">
    <location>
        <begin position="244"/>
        <end position="266"/>
    </location>
</feature>
<evidence type="ECO:0000256" key="1">
    <source>
        <dbReference type="ARBA" id="ARBA00004173"/>
    </source>
</evidence>
<keyword evidence="3 10" id="KW-0240">DNA-directed RNA polymerase</keyword>
<dbReference type="EC" id="2.7.7.6" evidence="10"/>
<dbReference type="InterPro" id="IPR002092">
    <property type="entry name" value="DNA-dir_Rpol_phage-type"/>
</dbReference>
<comment type="subcellular location">
    <subcellularLocation>
        <location evidence="1">Mitochondrion</location>
    </subcellularLocation>
</comment>
<dbReference type="OrthoDB" id="276422at2759"/>
<dbReference type="Gene3D" id="1.10.287.260">
    <property type="match status" value="1"/>
</dbReference>
<evidence type="ECO:0000256" key="9">
    <source>
        <dbReference type="ARBA" id="ARBA00048552"/>
    </source>
</evidence>
<evidence type="ECO:0000313" key="14">
    <source>
        <dbReference type="Proteomes" id="UP000449547"/>
    </source>
</evidence>
<evidence type="ECO:0000256" key="2">
    <source>
        <dbReference type="ARBA" id="ARBA00009493"/>
    </source>
</evidence>
<feature type="domain" description="DNA-directed RNA polymerase N-terminal" evidence="12">
    <location>
        <begin position="361"/>
        <end position="676"/>
    </location>
</feature>